<name>A0A0G1Q3R4_9BACT</name>
<dbReference type="InterPro" id="IPR033749">
    <property type="entry name" value="Polyprenyl_synt_CS"/>
</dbReference>
<dbReference type="CDD" id="cd00685">
    <property type="entry name" value="Trans_IPPS_HT"/>
    <property type="match status" value="1"/>
</dbReference>
<evidence type="ECO:0000256" key="5">
    <source>
        <dbReference type="ARBA" id="ARBA00022842"/>
    </source>
</evidence>
<keyword evidence="5" id="KW-0460">Magnesium</keyword>
<evidence type="ECO:0000256" key="6">
    <source>
        <dbReference type="ARBA" id="ARBA00023229"/>
    </source>
</evidence>
<gene>
    <name evidence="8" type="ORF">UX19_C0002G0035</name>
</gene>
<protein>
    <submittedName>
        <fullName evidence="8">Polyprenyl synthetase superfamily</fullName>
    </submittedName>
</protein>
<keyword evidence="3 7" id="KW-0808">Transferase</keyword>
<dbReference type="PANTHER" id="PTHR43281:SF1">
    <property type="entry name" value="FARNESYL DIPHOSPHATE SYNTHASE"/>
    <property type="match status" value="1"/>
</dbReference>
<dbReference type="InterPro" id="IPR000092">
    <property type="entry name" value="Polyprenyl_synt"/>
</dbReference>
<keyword evidence="4" id="KW-0479">Metal-binding</keyword>
<comment type="caution">
    <text evidence="8">The sequence shown here is derived from an EMBL/GenBank/DDBJ whole genome shotgun (WGS) entry which is preliminary data.</text>
</comment>
<evidence type="ECO:0000313" key="8">
    <source>
        <dbReference type="EMBL" id="KKU12328.1"/>
    </source>
</evidence>
<organism evidence="8 9">
    <name type="scientific">Candidatus Woesebacteria bacterium GW2011_GWA1_45_8</name>
    <dbReference type="NCBI Taxonomy" id="1618559"/>
    <lineage>
        <taxon>Bacteria</taxon>
        <taxon>Candidatus Woeseibacteriota</taxon>
    </lineage>
</organism>
<dbReference type="Proteomes" id="UP000034653">
    <property type="component" value="Unassembled WGS sequence"/>
</dbReference>
<dbReference type="InterPro" id="IPR008949">
    <property type="entry name" value="Isoprenoid_synthase_dom_sf"/>
</dbReference>
<dbReference type="SFLD" id="SFLDG01017">
    <property type="entry name" value="Polyprenyl_Transferase_Like"/>
    <property type="match status" value="1"/>
</dbReference>
<evidence type="ECO:0000256" key="3">
    <source>
        <dbReference type="ARBA" id="ARBA00022679"/>
    </source>
</evidence>
<accession>A0A0G1Q3R4</accession>
<evidence type="ECO:0000256" key="4">
    <source>
        <dbReference type="ARBA" id="ARBA00022723"/>
    </source>
</evidence>
<proteinExistence type="inferred from homology"/>
<sequence length="346" mass="38514">MVAEDYLKNYSLKAEKFLDLFFENKKALAKKIDPDLASILQVFQNYTKGGKKARGALTVLGYESLGGKKAGAVLPISCGIELFHNFLLIHDDIIDKDAKRRGRPTVHAIYAKARGEHYGNSKAIIVGDVGAFLAYELLLSSDFSKERTLKAVSKLNEFLLKTGYGQLLDIDYDFKKEVTWSDILKVRTYKTAYYTLVMPLTVGAIFAGAEKKKLAAIEKYAVPVGIAFQLADDALGVFGSIKKTGKSNFSDIREGKKTFLYAKALELSKPSEKIFLKRWYGAKDVGSKQASEIKRIIISCGSLDYSQKLATDLVKKGKRNIGQITQIKKYQKILESLADFVVSRQS</sequence>
<dbReference type="SUPFAM" id="SSF48576">
    <property type="entry name" value="Terpenoid synthases"/>
    <property type="match status" value="1"/>
</dbReference>
<evidence type="ECO:0000256" key="2">
    <source>
        <dbReference type="ARBA" id="ARBA00006706"/>
    </source>
</evidence>
<dbReference type="Pfam" id="PF00348">
    <property type="entry name" value="polyprenyl_synt"/>
    <property type="match status" value="1"/>
</dbReference>
<dbReference type="GO" id="GO:0004659">
    <property type="term" value="F:prenyltransferase activity"/>
    <property type="evidence" value="ECO:0007669"/>
    <property type="project" value="InterPro"/>
</dbReference>
<reference evidence="8 9" key="1">
    <citation type="journal article" date="2015" name="Nature">
        <title>rRNA introns, odd ribosomes, and small enigmatic genomes across a large radiation of phyla.</title>
        <authorList>
            <person name="Brown C.T."/>
            <person name="Hug L.A."/>
            <person name="Thomas B.C."/>
            <person name="Sharon I."/>
            <person name="Castelle C.J."/>
            <person name="Singh A."/>
            <person name="Wilkins M.J."/>
            <person name="Williams K.H."/>
            <person name="Banfield J.F."/>
        </authorList>
    </citation>
    <scope>NUCLEOTIDE SEQUENCE [LARGE SCALE GENOMIC DNA]</scope>
</reference>
<dbReference type="AlphaFoldDB" id="A0A0G1Q3R4"/>
<keyword evidence="6" id="KW-0414">Isoprene biosynthesis</keyword>
<evidence type="ECO:0000256" key="7">
    <source>
        <dbReference type="RuleBase" id="RU004466"/>
    </source>
</evidence>
<comment type="cofactor">
    <cofactor evidence="1">
        <name>Mg(2+)</name>
        <dbReference type="ChEBI" id="CHEBI:18420"/>
    </cofactor>
</comment>
<evidence type="ECO:0000256" key="1">
    <source>
        <dbReference type="ARBA" id="ARBA00001946"/>
    </source>
</evidence>
<comment type="similarity">
    <text evidence="2 7">Belongs to the FPP/GGPP synthase family.</text>
</comment>
<dbReference type="Gene3D" id="1.10.600.10">
    <property type="entry name" value="Farnesyl Diphosphate Synthase"/>
    <property type="match status" value="1"/>
</dbReference>
<dbReference type="PANTHER" id="PTHR43281">
    <property type="entry name" value="FARNESYL DIPHOSPHATE SYNTHASE"/>
    <property type="match status" value="1"/>
</dbReference>
<dbReference type="EMBL" id="LCLG01000002">
    <property type="protein sequence ID" value="KKU12328.1"/>
    <property type="molecule type" value="Genomic_DNA"/>
</dbReference>
<dbReference type="PROSITE" id="PS00723">
    <property type="entry name" value="POLYPRENYL_SYNTHASE_1"/>
    <property type="match status" value="1"/>
</dbReference>
<dbReference type="GO" id="GO:0008299">
    <property type="term" value="P:isoprenoid biosynthetic process"/>
    <property type="evidence" value="ECO:0007669"/>
    <property type="project" value="UniProtKB-KW"/>
</dbReference>
<dbReference type="SFLD" id="SFLDS00005">
    <property type="entry name" value="Isoprenoid_Synthase_Type_I"/>
    <property type="match status" value="1"/>
</dbReference>
<evidence type="ECO:0000313" key="9">
    <source>
        <dbReference type="Proteomes" id="UP000034653"/>
    </source>
</evidence>
<dbReference type="GO" id="GO:0046872">
    <property type="term" value="F:metal ion binding"/>
    <property type="evidence" value="ECO:0007669"/>
    <property type="project" value="UniProtKB-KW"/>
</dbReference>